<reference evidence="2 3" key="1">
    <citation type="submission" date="2018-12" db="EMBL/GenBank/DDBJ databases">
        <title>Rubrispira sanarue gen. nov., sp., nov., a member of the order Silvanigrellales, isolated from a brackish lake in Hamamatsu Japan.</title>
        <authorList>
            <person name="Maejima Y."/>
            <person name="Iino T."/>
            <person name="Muraguchi Y."/>
            <person name="Fukuda K."/>
            <person name="Nojiri H."/>
            <person name="Ohkuma M."/>
            <person name="Moriuchi R."/>
            <person name="Dohra H."/>
            <person name="Kimbara K."/>
            <person name="Shintani M."/>
        </authorList>
    </citation>
    <scope>NUCLEOTIDE SEQUENCE [LARGE SCALE GENOMIC DNA]</scope>
    <source>
        <strain evidence="2 3">RF1110005</strain>
    </source>
</reference>
<name>A0A4P2VG10_FLUSA</name>
<evidence type="ECO:0000313" key="2">
    <source>
        <dbReference type="EMBL" id="BBH51773.1"/>
    </source>
</evidence>
<keyword evidence="1" id="KW-0812">Transmembrane</keyword>
<dbReference type="AlphaFoldDB" id="A0A4P2VG10"/>
<proteinExistence type="predicted"/>
<dbReference type="EMBL" id="AP019368">
    <property type="protein sequence ID" value="BBH51773.1"/>
    <property type="molecule type" value="Genomic_DNA"/>
</dbReference>
<feature type="transmembrane region" description="Helical" evidence="1">
    <location>
        <begin position="7"/>
        <end position="30"/>
    </location>
</feature>
<dbReference type="Proteomes" id="UP000291236">
    <property type="component" value="Chromosome"/>
</dbReference>
<dbReference type="OrthoDB" id="5288902at2"/>
<evidence type="ECO:0000256" key="1">
    <source>
        <dbReference type="SAM" id="Phobius"/>
    </source>
</evidence>
<dbReference type="RefSeq" id="WP_130605639.1">
    <property type="nucleotide sequence ID" value="NZ_AP019368.1"/>
</dbReference>
<evidence type="ECO:0000313" key="3">
    <source>
        <dbReference type="Proteomes" id="UP000291236"/>
    </source>
</evidence>
<sequence>MKNFSKIIQYIFGCLFIIIISMGLLIFYLFENTKNNTPEISSLVKKVEKAAIAASFNYPKNIEEKFSLILKNDESEDDNSKVKKSPDNNIGASGFFILDLKPQHSNRSIKKLDEVLSDYLNFIEDESSDENEIFDPKLYGFEKRNYITLSALEKNTPQKSESILLENENSPFSKPLSSLLEELWNGQILLLGGVIQLDLSVKNTLLLALSPFLNKANLLQEILINKTNKDVENFLKQYSIDISVDTLNMNTNQSIKESHISLSITDPQQFLNSICSIKINPWDYCGRLSIKRDTFRKNFSEIIEFINADFKLNFKVFWTLKGKTLIYSNNVSFVEKLLSPQNNKNDNNILTSIASSRQDYLYENHAENNILSVSFLFDMIRIQNELIDFSERIRHNSNILSDYFSSPSGEAYFSSFENKINKITGYSEKTVITFGSDGSMFKPELKLYSPTGDLFQNDGKELRPEVLSSIESFILKTLLFRNNISSKETLPLPNPNIQRQGKWVFINTEIMLNKIVPLLKFKQPYFDQNYEPTNL</sequence>
<keyword evidence="1" id="KW-1133">Transmembrane helix</keyword>
<accession>A0A4P2VG10</accession>
<keyword evidence="1" id="KW-0472">Membrane</keyword>
<keyword evidence="3" id="KW-1185">Reference proteome</keyword>
<dbReference type="KEGG" id="sbf:JCM31447_01910"/>
<gene>
    <name evidence="2" type="ORF">JCM31447_01910</name>
</gene>
<organism evidence="2 3">
    <name type="scientific">Fluviispira sanaruensis</name>
    <dbReference type="NCBI Taxonomy" id="2493639"/>
    <lineage>
        <taxon>Bacteria</taxon>
        <taxon>Pseudomonadati</taxon>
        <taxon>Bdellovibrionota</taxon>
        <taxon>Oligoflexia</taxon>
        <taxon>Silvanigrellales</taxon>
        <taxon>Silvanigrellaceae</taxon>
        <taxon>Fluviispira</taxon>
    </lineage>
</organism>
<protein>
    <submittedName>
        <fullName evidence="2">Uncharacterized protein</fullName>
    </submittedName>
</protein>